<evidence type="ECO:0000313" key="2">
    <source>
        <dbReference type="EMBL" id="CAK0866772.1"/>
    </source>
</evidence>
<evidence type="ECO:0000256" key="1">
    <source>
        <dbReference type="SAM" id="MobiDB-lite"/>
    </source>
</evidence>
<feature type="compositionally biased region" description="Basic and acidic residues" evidence="1">
    <location>
        <begin position="306"/>
        <end position="323"/>
    </location>
</feature>
<organism evidence="2 3">
    <name type="scientific">Prorocentrum cordatum</name>
    <dbReference type="NCBI Taxonomy" id="2364126"/>
    <lineage>
        <taxon>Eukaryota</taxon>
        <taxon>Sar</taxon>
        <taxon>Alveolata</taxon>
        <taxon>Dinophyceae</taxon>
        <taxon>Prorocentrales</taxon>
        <taxon>Prorocentraceae</taxon>
        <taxon>Prorocentrum</taxon>
    </lineage>
</organism>
<keyword evidence="3" id="KW-1185">Reference proteome</keyword>
<dbReference type="EMBL" id="CAUYUJ010016572">
    <property type="protein sequence ID" value="CAK0866772.1"/>
    <property type="molecule type" value="Genomic_DNA"/>
</dbReference>
<dbReference type="Proteomes" id="UP001189429">
    <property type="component" value="Unassembled WGS sequence"/>
</dbReference>
<evidence type="ECO:0000313" key="3">
    <source>
        <dbReference type="Proteomes" id="UP001189429"/>
    </source>
</evidence>
<reference evidence="2" key="1">
    <citation type="submission" date="2023-10" db="EMBL/GenBank/DDBJ databases">
        <authorList>
            <person name="Chen Y."/>
            <person name="Shah S."/>
            <person name="Dougan E. K."/>
            <person name="Thang M."/>
            <person name="Chan C."/>
        </authorList>
    </citation>
    <scope>NUCLEOTIDE SEQUENCE [LARGE SCALE GENOMIC DNA]</scope>
</reference>
<protein>
    <submittedName>
        <fullName evidence="2">Uncharacterized protein</fullName>
    </submittedName>
</protein>
<gene>
    <name evidence="2" type="ORF">PCOR1329_LOCUS53877</name>
</gene>
<name>A0ABN9V4I3_9DINO</name>
<proteinExistence type="predicted"/>
<feature type="region of interest" description="Disordered" evidence="1">
    <location>
        <begin position="306"/>
        <end position="345"/>
    </location>
</feature>
<comment type="caution">
    <text evidence="2">The sequence shown here is derived from an EMBL/GenBank/DDBJ whole genome shotgun (WGS) entry which is preliminary data.</text>
</comment>
<accession>A0ABN9V4I3</accession>
<sequence>MDLPFRLVESQARAHDSDLKVQDLLDFNKLVSDAKTDHVDITFQKLEMDVIVVAVGDSSHGNVGKTKTASQAGLAILLADNTDDRFLRGQPVKVTPMLWRSHRIKRVVRSTLAAETMAALEAVESGDMLRQHLVELHHGLGYQTHMDDAKAIKMMEVTDCKSLYDLLQKRGTVPSDKRLLIDIESLRNDIEFNNVVSKWVNVNTKQMLADCLTKQDFRAGDYMRYVLWTDEYRLTEDPMTEQPFVREGYTYFEDCIADLRYNARAARPAPKHYLRWRMMLGQREDAIYYEKLEALERYEKDVTEKHNLKETDTTNDIEHHEDANIISDENQNTDDMADLDDVKEI</sequence>